<sequence>MTMASTTTSTNTGSSTNAASTTIIINRSALVHEVRQTSIELRWLLAPPPPQAPTSEFQTAYCRG</sequence>
<keyword evidence="2" id="KW-1185">Reference proteome</keyword>
<gene>
    <name evidence="1" type="ORF">PBRASI_LOCUS1061</name>
</gene>
<protein>
    <submittedName>
        <fullName evidence="1">2929_t:CDS:1</fullName>
    </submittedName>
</protein>
<dbReference type="Proteomes" id="UP000789739">
    <property type="component" value="Unassembled WGS sequence"/>
</dbReference>
<name>A0A9N8W0G9_9GLOM</name>
<evidence type="ECO:0000313" key="1">
    <source>
        <dbReference type="EMBL" id="CAG8470791.1"/>
    </source>
</evidence>
<reference evidence="1" key="1">
    <citation type="submission" date="2021-06" db="EMBL/GenBank/DDBJ databases">
        <authorList>
            <person name="Kallberg Y."/>
            <person name="Tangrot J."/>
            <person name="Rosling A."/>
        </authorList>
    </citation>
    <scope>NUCLEOTIDE SEQUENCE</scope>
    <source>
        <strain evidence="1">BR232B</strain>
    </source>
</reference>
<evidence type="ECO:0000313" key="2">
    <source>
        <dbReference type="Proteomes" id="UP000789739"/>
    </source>
</evidence>
<dbReference type="EMBL" id="CAJVPI010000063">
    <property type="protein sequence ID" value="CAG8470791.1"/>
    <property type="molecule type" value="Genomic_DNA"/>
</dbReference>
<proteinExistence type="predicted"/>
<organism evidence="1 2">
    <name type="scientific">Paraglomus brasilianum</name>
    <dbReference type="NCBI Taxonomy" id="144538"/>
    <lineage>
        <taxon>Eukaryota</taxon>
        <taxon>Fungi</taxon>
        <taxon>Fungi incertae sedis</taxon>
        <taxon>Mucoromycota</taxon>
        <taxon>Glomeromycotina</taxon>
        <taxon>Glomeromycetes</taxon>
        <taxon>Paraglomerales</taxon>
        <taxon>Paraglomeraceae</taxon>
        <taxon>Paraglomus</taxon>
    </lineage>
</organism>
<accession>A0A9N8W0G9</accession>
<comment type="caution">
    <text evidence="1">The sequence shown here is derived from an EMBL/GenBank/DDBJ whole genome shotgun (WGS) entry which is preliminary data.</text>
</comment>
<dbReference type="AlphaFoldDB" id="A0A9N8W0G9"/>